<keyword evidence="3 7" id="KW-0812">Transmembrane</keyword>
<feature type="transmembrane region" description="Helical" evidence="7">
    <location>
        <begin position="239"/>
        <end position="267"/>
    </location>
</feature>
<dbReference type="InterPro" id="IPR008010">
    <property type="entry name" value="Tatp1"/>
</dbReference>
<protein>
    <submittedName>
        <fullName evidence="8">Uncharacterized protein</fullName>
    </submittedName>
</protein>
<proteinExistence type="inferred from homology"/>
<evidence type="ECO:0000256" key="5">
    <source>
        <dbReference type="ARBA" id="ARBA00023136"/>
    </source>
</evidence>
<evidence type="ECO:0000256" key="1">
    <source>
        <dbReference type="ARBA" id="ARBA00004141"/>
    </source>
</evidence>
<evidence type="ECO:0000313" key="9">
    <source>
        <dbReference type="Proteomes" id="UP001489004"/>
    </source>
</evidence>
<name>A0AAW1PQN8_9CHLO</name>
<dbReference type="PANTHER" id="PTHR13317:SF4">
    <property type="entry name" value="TRANSMEMBRANE ANTERIOR POSTERIOR TRANSFORMATION PROTEIN 1 HOMOLOG"/>
    <property type="match status" value="1"/>
</dbReference>
<keyword evidence="9" id="KW-1185">Reference proteome</keyword>
<sequence>MPAALPDLQRTSLPTPEPTQPGANGHAAHVNELSDDSTAGRPRTPLRSSSDIAQVTRELRTRTGASASAQTSPNGMPRSPGHPILSAEEPASLADAVARSPAKHAGVMRQISASALKDDWKSREQDGARAARSFVPPAPIDESPPQTWAEYLQSELNPGPSYPTADVVFGQTERDRVYNAIIFVPYQLERLLWFGLLLCFDSFLAIFTLLPIRFCKALYSLLQRRRRGDTSVRLQGDQLFDILCVLIYTATVFFLRFLNAGAIYFWMKDLTQEFLKLHVIYTAVEIFDKIFCSFGVDTLEALSGTCTQYLSGSQHRGRLRHLVGDTLVALTVVMLHGAVIMCQGMAFSVAMNSKRNNALVALLIAANFIEIKGTVFKRYDPTKLFQLTCQDVVERFHLLLTLMFVLAEEMDNSGNWYPNRDLLWQCGHIFAAEVVIDVIKHAVVGKFNQIRPGVYREFMNDLCEKVKDSQSHNVHKAVQFEPFAPAALFLRIVLTCVALKGESLSFTWSQGLLRLALCLLGWVALCALRTLLGFSLKRMAFLYVQYYEAWYTKGGRAGGHRAVRNVGGRGSAASSKLE</sequence>
<organism evidence="8 9">
    <name type="scientific">[Myrmecia] bisecta</name>
    <dbReference type="NCBI Taxonomy" id="41462"/>
    <lineage>
        <taxon>Eukaryota</taxon>
        <taxon>Viridiplantae</taxon>
        <taxon>Chlorophyta</taxon>
        <taxon>core chlorophytes</taxon>
        <taxon>Trebouxiophyceae</taxon>
        <taxon>Trebouxiales</taxon>
        <taxon>Trebouxiaceae</taxon>
        <taxon>Myrmecia</taxon>
    </lineage>
</organism>
<keyword evidence="4 7" id="KW-1133">Transmembrane helix</keyword>
<dbReference type="AlphaFoldDB" id="A0AAW1PQN8"/>
<dbReference type="EMBL" id="JALJOR010000009">
    <property type="protein sequence ID" value="KAK9811731.1"/>
    <property type="molecule type" value="Genomic_DNA"/>
</dbReference>
<feature type="transmembrane region" description="Helical" evidence="7">
    <location>
        <begin position="327"/>
        <end position="350"/>
    </location>
</feature>
<dbReference type="GO" id="GO:0005789">
    <property type="term" value="C:endoplasmic reticulum membrane"/>
    <property type="evidence" value="ECO:0007669"/>
    <property type="project" value="TreeGrafter"/>
</dbReference>
<dbReference type="Pfam" id="PF05346">
    <property type="entry name" value="DUF747"/>
    <property type="match status" value="1"/>
</dbReference>
<comment type="similarity">
    <text evidence="2">Belongs to the TAPT1 family.</text>
</comment>
<dbReference type="Proteomes" id="UP001489004">
    <property type="component" value="Unassembled WGS sequence"/>
</dbReference>
<feature type="transmembrane region" description="Helical" evidence="7">
    <location>
        <begin position="512"/>
        <end position="532"/>
    </location>
</feature>
<accession>A0AAW1PQN8</accession>
<feature type="region of interest" description="Disordered" evidence="6">
    <location>
        <begin position="1"/>
        <end position="86"/>
    </location>
</feature>
<feature type="transmembrane region" description="Helical" evidence="7">
    <location>
        <begin position="191"/>
        <end position="219"/>
    </location>
</feature>
<evidence type="ECO:0000256" key="2">
    <source>
        <dbReference type="ARBA" id="ARBA00008803"/>
    </source>
</evidence>
<comment type="subcellular location">
    <subcellularLocation>
        <location evidence="1">Membrane</location>
        <topology evidence="1">Multi-pass membrane protein</topology>
    </subcellularLocation>
</comment>
<evidence type="ECO:0000256" key="6">
    <source>
        <dbReference type="SAM" id="MobiDB-lite"/>
    </source>
</evidence>
<keyword evidence="5 7" id="KW-0472">Membrane</keyword>
<comment type="caution">
    <text evidence="8">The sequence shown here is derived from an EMBL/GenBank/DDBJ whole genome shotgun (WGS) entry which is preliminary data.</text>
</comment>
<feature type="compositionally biased region" description="Polar residues" evidence="6">
    <location>
        <begin position="63"/>
        <end position="74"/>
    </location>
</feature>
<evidence type="ECO:0000256" key="4">
    <source>
        <dbReference type="ARBA" id="ARBA00022989"/>
    </source>
</evidence>
<evidence type="ECO:0000313" key="8">
    <source>
        <dbReference type="EMBL" id="KAK9811731.1"/>
    </source>
</evidence>
<evidence type="ECO:0000256" key="3">
    <source>
        <dbReference type="ARBA" id="ARBA00022692"/>
    </source>
</evidence>
<dbReference type="PANTHER" id="PTHR13317">
    <property type="entry name" value="TRANSMEMBRANE ANTERIOR POSTERIOR TRANSFORMATION PROTEIN 1 HOMOLOG"/>
    <property type="match status" value="1"/>
</dbReference>
<evidence type="ECO:0000256" key="7">
    <source>
        <dbReference type="SAM" id="Phobius"/>
    </source>
</evidence>
<gene>
    <name evidence="8" type="ORF">WJX72_009226</name>
</gene>
<reference evidence="8 9" key="1">
    <citation type="journal article" date="2024" name="Nat. Commun.">
        <title>Phylogenomics reveals the evolutionary origins of lichenization in chlorophyte algae.</title>
        <authorList>
            <person name="Puginier C."/>
            <person name="Libourel C."/>
            <person name="Otte J."/>
            <person name="Skaloud P."/>
            <person name="Haon M."/>
            <person name="Grisel S."/>
            <person name="Petersen M."/>
            <person name="Berrin J.G."/>
            <person name="Delaux P.M."/>
            <person name="Dal Grande F."/>
            <person name="Keller J."/>
        </authorList>
    </citation>
    <scope>NUCLEOTIDE SEQUENCE [LARGE SCALE GENOMIC DNA]</scope>
    <source>
        <strain evidence="8 9">SAG 2043</strain>
    </source>
</reference>